<dbReference type="EMBL" id="AHTH01000002">
    <property type="protein sequence ID" value="EHR42598.1"/>
    <property type="molecule type" value="Genomic_DNA"/>
</dbReference>
<dbReference type="InterPro" id="IPR027417">
    <property type="entry name" value="P-loop_NTPase"/>
</dbReference>
<dbReference type="GO" id="GO:0005524">
    <property type="term" value="F:ATP binding"/>
    <property type="evidence" value="ECO:0007669"/>
    <property type="project" value="UniProtKB-KW"/>
</dbReference>
<proteinExistence type="inferred from homology"/>
<protein>
    <submittedName>
        <fullName evidence="5">ATPase AAA</fullName>
    </submittedName>
</protein>
<dbReference type="PANTHER" id="PTHR23073">
    <property type="entry name" value="26S PROTEASOME REGULATORY SUBUNIT"/>
    <property type="match status" value="1"/>
</dbReference>
<comment type="caution">
    <text evidence="5">The sequence shown here is derived from an EMBL/GenBank/DDBJ whole genome shotgun (WGS) entry which is preliminary data.</text>
</comment>
<reference evidence="5 6" key="1">
    <citation type="journal article" date="2012" name="J. Bacteriol.">
        <title>Genome Sequence of Extracellular-Protease-Producing Alishewanella jeotgali Isolated from Traditional Korean Fermented Seafood.</title>
        <authorList>
            <person name="Jung J."/>
            <person name="Chun J."/>
            <person name="Park W."/>
        </authorList>
    </citation>
    <scope>NUCLEOTIDE SEQUENCE [LARGE SCALE GENOMIC DNA]</scope>
    <source>
        <strain evidence="5 6">KCTC 22429</strain>
    </source>
</reference>
<evidence type="ECO:0000256" key="2">
    <source>
        <dbReference type="ARBA" id="ARBA00022741"/>
    </source>
</evidence>
<dbReference type="Pfam" id="PF00004">
    <property type="entry name" value="AAA"/>
    <property type="match status" value="2"/>
</dbReference>
<sequence>MPIAKRKPRRHQPELDAAANFEHLPIGLLWNYRLVLECNVLSRFFDQDGELDREDAQSVGIPDQAMEFDRAQMQRYLKQQIKVLERQVEQGVPLSLRSNAQQLAQLVGLNDTEQQVLIFVALVKTEQIVNNLCEMIRVKHLSSLCKLVAKALNLPLADIKMALSDKSALLTTGILELEIHSFGNTIADCFDFLSQKFSELLLSDNAEPTAFFKEIIQQAPASTLKLEHFAHVQQDLDILLPYLQHSVATSKAGVNVLLYGQPGTGKTELSRLLAQQLNVTLHEVSCQCDDGDAIAGNARMRAYRLAQRCLANTQSLLLFDEVEDVFIQNPFARQSEQRKGWLNRMLEQNPVPTLWLTNNHQIIDPAFIRRFDLVIEMPVPPQAQRAEFLHQAAGGILTPNAAMQLAAHPRLTPAVIDRASKVVQSIQLDTDKYDKATLLQRVMQQTLSAQGHQLPFAKGQELGDVYDPGLINTEANLSVIVEGLKMQGSGRLCLYGPPGTGKTAFAHYLAKQLAKPLIIKRASDLLSPYLGETEMAVAAAFNQAAKQQAILLIDEVDSFLQDRSKARQSWEVSMVNELLTQLERFDGLFIASTNLMHNLDQAALRRFDLKACFSYLKPAQAQQLLQAHCQQLGLNVCDTSLQRVASSSVLTPGDFNAIRRQARFQPFASAQQFVTALLTDVALKTQHQTESKGIGFLQ</sequence>
<evidence type="ECO:0000256" key="1">
    <source>
        <dbReference type="ARBA" id="ARBA00006914"/>
    </source>
</evidence>
<feature type="domain" description="AAA+ ATPase" evidence="4">
    <location>
        <begin position="252"/>
        <end position="381"/>
    </location>
</feature>
<dbReference type="CDD" id="cd19481">
    <property type="entry name" value="RecA-like_protease"/>
    <property type="match status" value="1"/>
</dbReference>
<dbReference type="GO" id="GO:0016887">
    <property type="term" value="F:ATP hydrolysis activity"/>
    <property type="evidence" value="ECO:0007669"/>
    <property type="project" value="InterPro"/>
</dbReference>
<comment type="similarity">
    <text evidence="1">Belongs to the AAA ATPase family.</text>
</comment>
<evidence type="ECO:0000256" key="3">
    <source>
        <dbReference type="ARBA" id="ARBA00022840"/>
    </source>
</evidence>
<evidence type="ECO:0000313" key="6">
    <source>
        <dbReference type="Proteomes" id="UP000012046"/>
    </source>
</evidence>
<name>H3Z9S4_9ALTE</name>
<gene>
    <name evidence="5" type="ORF">AJE_00375</name>
</gene>
<evidence type="ECO:0000313" key="5">
    <source>
        <dbReference type="EMBL" id="EHR42598.1"/>
    </source>
</evidence>
<dbReference type="InterPro" id="IPR003593">
    <property type="entry name" value="AAA+_ATPase"/>
</dbReference>
<keyword evidence="2" id="KW-0547">Nucleotide-binding</keyword>
<dbReference type="SMART" id="SM00382">
    <property type="entry name" value="AAA"/>
    <property type="match status" value="2"/>
</dbReference>
<dbReference type="PATRIC" id="fig|1129374.4.peg.76"/>
<dbReference type="eggNOG" id="COG0464">
    <property type="taxonomic scope" value="Bacteria"/>
</dbReference>
<evidence type="ECO:0000259" key="4">
    <source>
        <dbReference type="SMART" id="SM00382"/>
    </source>
</evidence>
<accession>H3Z9S4</accession>
<keyword evidence="3" id="KW-0067">ATP-binding</keyword>
<dbReference type="InterPro" id="IPR003959">
    <property type="entry name" value="ATPase_AAA_core"/>
</dbReference>
<dbReference type="SUPFAM" id="SSF52540">
    <property type="entry name" value="P-loop containing nucleoside triphosphate hydrolases"/>
    <property type="match status" value="2"/>
</dbReference>
<dbReference type="RefSeq" id="WP_008949164.1">
    <property type="nucleotide sequence ID" value="NZ_AHTH01000002.1"/>
</dbReference>
<dbReference type="Proteomes" id="UP000012046">
    <property type="component" value="Unassembled WGS sequence"/>
</dbReference>
<dbReference type="Gene3D" id="3.40.50.300">
    <property type="entry name" value="P-loop containing nucleotide triphosphate hydrolases"/>
    <property type="match status" value="2"/>
</dbReference>
<dbReference type="AlphaFoldDB" id="H3Z9S4"/>
<keyword evidence="6" id="KW-1185">Reference proteome</keyword>
<dbReference type="InterPro" id="IPR050221">
    <property type="entry name" value="26S_Proteasome_ATPase"/>
</dbReference>
<organism evidence="5 6">
    <name type="scientific">Alishewanella jeotgali KCTC 22429</name>
    <dbReference type="NCBI Taxonomy" id="1129374"/>
    <lineage>
        <taxon>Bacteria</taxon>
        <taxon>Pseudomonadati</taxon>
        <taxon>Pseudomonadota</taxon>
        <taxon>Gammaproteobacteria</taxon>
        <taxon>Alteromonadales</taxon>
        <taxon>Alteromonadaceae</taxon>
        <taxon>Alishewanella</taxon>
    </lineage>
</organism>
<feature type="domain" description="AAA+ ATPase" evidence="4">
    <location>
        <begin position="488"/>
        <end position="617"/>
    </location>
</feature>
<dbReference type="STRING" id="1129374.AJE_00375"/>